<organism evidence="1 2">
    <name type="scientific">Polarella glacialis</name>
    <name type="common">Dinoflagellate</name>
    <dbReference type="NCBI Taxonomy" id="89957"/>
    <lineage>
        <taxon>Eukaryota</taxon>
        <taxon>Sar</taxon>
        <taxon>Alveolata</taxon>
        <taxon>Dinophyceae</taxon>
        <taxon>Suessiales</taxon>
        <taxon>Suessiaceae</taxon>
        <taxon>Polarella</taxon>
    </lineage>
</organism>
<accession>A0A813L258</accession>
<dbReference type="AlphaFoldDB" id="A0A813L258"/>
<sequence length="114" mass="13060">MASHQELRMHFRKHACKQAFRQSADSFCDRDTILLQLGDTRPILAPSVLPFVFLSPAATPRHLKNRLCSMQMFSPCLACRRKALASSRPAMVAQIFLRTAQCSRLQMVWPRAMR</sequence>
<proteinExistence type="predicted"/>
<evidence type="ECO:0000313" key="2">
    <source>
        <dbReference type="Proteomes" id="UP000626109"/>
    </source>
</evidence>
<dbReference type="Proteomes" id="UP000626109">
    <property type="component" value="Unassembled WGS sequence"/>
</dbReference>
<name>A0A813L258_POLGL</name>
<reference evidence="1" key="1">
    <citation type="submission" date="2021-02" db="EMBL/GenBank/DDBJ databases">
        <authorList>
            <person name="Dougan E. K."/>
            <person name="Rhodes N."/>
            <person name="Thang M."/>
            <person name="Chan C."/>
        </authorList>
    </citation>
    <scope>NUCLEOTIDE SEQUENCE</scope>
</reference>
<dbReference type="EMBL" id="CAJNNW010033463">
    <property type="protein sequence ID" value="CAE8719005.1"/>
    <property type="molecule type" value="Genomic_DNA"/>
</dbReference>
<comment type="caution">
    <text evidence="1">The sequence shown here is derived from an EMBL/GenBank/DDBJ whole genome shotgun (WGS) entry which is preliminary data.</text>
</comment>
<gene>
    <name evidence="1" type="ORF">PGLA2088_LOCUS40395</name>
</gene>
<protein>
    <submittedName>
        <fullName evidence="1">Uncharacterized protein</fullName>
    </submittedName>
</protein>
<evidence type="ECO:0000313" key="1">
    <source>
        <dbReference type="EMBL" id="CAE8719005.1"/>
    </source>
</evidence>